<dbReference type="WBParaSite" id="SPAL_0001555500.1">
    <property type="protein sequence ID" value="SPAL_0001555500.1"/>
    <property type="gene ID" value="SPAL_0001555500"/>
</dbReference>
<dbReference type="Gene3D" id="3.30.420.10">
    <property type="entry name" value="Ribonuclease H-like superfamily/Ribonuclease H"/>
    <property type="match status" value="1"/>
</dbReference>
<dbReference type="SUPFAM" id="SSF53098">
    <property type="entry name" value="Ribonuclease H-like"/>
    <property type="match status" value="1"/>
</dbReference>
<dbReference type="InterPro" id="IPR012337">
    <property type="entry name" value="RNaseH-like_sf"/>
</dbReference>
<dbReference type="InterPro" id="IPR036397">
    <property type="entry name" value="RNaseH_sf"/>
</dbReference>
<evidence type="ECO:0000313" key="2">
    <source>
        <dbReference type="Proteomes" id="UP000046392"/>
    </source>
</evidence>
<protein>
    <submittedName>
        <fullName evidence="3">Integrase catalytic domain-containing protein</fullName>
    </submittedName>
</protein>
<organism evidence="2 3">
    <name type="scientific">Strongyloides papillosus</name>
    <name type="common">Intestinal threadworm</name>
    <dbReference type="NCBI Taxonomy" id="174720"/>
    <lineage>
        <taxon>Eukaryota</taxon>
        <taxon>Metazoa</taxon>
        <taxon>Ecdysozoa</taxon>
        <taxon>Nematoda</taxon>
        <taxon>Chromadorea</taxon>
        <taxon>Rhabditida</taxon>
        <taxon>Tylenchina</taxon>
        <taxon>Panagrolaimomorpha</taxon>
        <taxon>Strongyloidoidea</taxon>
        <taxon>Strongyloididae</taxon>
        <taxon>Strongyloides</taxon>
    </lineage>
</organism>
<evidence type="ECO:0000259" key="1">
    <source>
        <dbReference type="PROSITE" id="PS50994"/>
    </source>
</evidence>
<dbReference type="AlphaFoldDB" id="A0A0N5CCE5"/>
<keyword evidence="2" id="KW-1185">Reference proteome</keyword>
<proteinExistence type="predicted"/>
<dbReference type="InterPro" id="IPR050951">
    <property type="entry name" value="Retrovirus_Pol_polyprotein"/>
</dbReference>
<dbReference type="PANTHER" id="PTHR37984">
    <property type="entry name" value="PROTEIN CBG26694"/>
    <property type="match status" value="1"/>
</dbReference>
<evidence type="ECO:0000313" key="3">
    <source>
        <dbReference type="WBParaSite" id="SPAL_0001555500.1"/>
    </source>
</evidence>
<name>A0A0N5CCE5_STREA</name>
<accession>A0A0N5CCE5</accession>
<feature type="domain" description="Integrase catalytic" evidence="1">
    <location>
        <begin position="91"/>
        <end position="247"/>
    </location>
</feature>
<dbReference type="GO" id="GO:0015074">
    <property type="term" value="P:DNA integration"/>
    <property type="evidence" value="ECO:0007669"/>
    <property type="project" value="InterPro"/>
</dbReference>
<dbReference type="GO" id="GO:0003676">
    <property type="term" value="F:nucleic acid binding"/>
    <property type="evidence" value="ECO:0007669"/>
    <property type="project" value="InterPro"/>
</dbReference>
<sequence length="333" mass="38583">MFAYESLESHHLTVSTDNSKSQLLAQELFDEYHKKLSHICYSKMKDYVIEHLHELKLSHYMVLEVLEKLLILMKECPICNQNNPLKRKKKLRTTPTTVLKILYLDFALLENHYVLVMIDGFSKYLWTVVTESQSTNIVITALHSIQNQLDCPIITIRADNFKSFTSPQLIQEFPEIKFESTIPNEHTSNGVAERVIRTLRALLKKDESTFRGRNSFQRRVAVVTRNYNRTKHSSTGERPRDLIFAFSTHGISRDPEDIKLKNLKLETLQYVNNPVAYRIYKQGKPETAVGILQSVNENDDTVMIKSKENSMIKRPVLKIRPLENFKGGRSKNG</sequence>
<reference evidence="3" key="1">
    <citation type="submission" date="2017-02" db="UniProtKB">
        <authorList>
            <consortium name="WormBaseParasite"/>
        </authorList>
    </citation>
    <scope>IDENTIFICATION</scope>
</reference>
<dbReference type="PANTHER" id="PTHR37984:SF5">
    <property type="entry name" value="PROTEIN NYNRIN-LIKE"/>
    <property type="match status" value="1"/>
</dbReference>
<dbReference type="PROSITE" id="PS50994">
    <property type="entry name" value="INTEGRASE"/>
    <property type="match status" value="1"/>
</dbReference>
<dbReference type="Proteomes" id="UP000046392">
    <property type="component" value="Unplaced"/>
</dbReference>
<dbReference type="InterPro" id="IPR001584">
    <property type="entry name" value="Integrase_cat-core"/>
</dbReference>
<dbReference type="STRING" id="174720.A0A0N5CCE5"/>